<feature type="transmembrane region" description="Helical" evidence="1">
    <location>
        <begin position="139"/>
        <end position="163"/>
    </location>
</feature>
<keyword evidence="1" id="KW-0812">Transmembrane</keyword>
<name>A0ABV9VM14_9ACTN</name>
<keyword evidence="3" id="KW-1185">Reference proteome</keyword>
<keyword evidence="1" id="KW-1133">Transmembrane helix</keyword>
<feature type="transmembrane region" description="Helical" evidence="1">
    <location>
        <begin position="30"/>
        <end position="51"/>
    </location>
</feature>
<feature type="transmembrane region" description="Helical" evidence="1">
    <location>
        <begin position="71"/>
        <end position="92"/>
    </location>
</feature>
<dbReference type="Pfam" id="PF06197">
    <property type="entry name" value="DUF998"/>
    <property type="match status" value="1"/>
</dbReference>
<protein>
    <submittedName>
        <fullName evidence="2">DUF998 domain-containing protein</fullName>
    </submittedName>
</protein>
<dbReference type="EMBL" id="JBHSIU010000004">
    <property type="protein sequence ID" value="MFC4996575.1"/>
    <property type="molecule type" value="Genomic_DNA"/>
</dbReference>
<evidence type="ECO:0000313" key="3">
    <source>
        <dbReference type="Proteomes" id="UP001595912"/>
    </source>
</evidence>
<keyword evidence="1" id="KW-0472">Membrane</keyword>
<dbReference type="RefSeq" id="WP_380112798.1">
    <property type="nucleotide sequence ID" value="NZ_JBHSIU010000004.1"/>
</dbReference>
<dbReference type="InterPro" id="IPR009339">
    <property type="entry name" value="DUF998"/>
</dbReference>
<proteinExistence type="predicted"/>
<feature type="transmembrane region" description="Helical" evidence="1">
    <location>
        <begin position="101"/>
        <end position="119"/>
    </location>
</feature>
<evidence type="ECO:0000256" key="1">
    <source>
        <dbReference type="SAM" id="Phobius"/>
    </source>
</evidence>
<evidence type="ECO:0000313" key="2">
    <source>
        <dbReference type="EMBL" id="MFC4996575.1"/>
    </source>
</evidence>
<accession>A0ABV9VM14</accession>
<sequence length="231" mass="24047">MTTTTIPATATATATAVPAHIRANRVTRSLLGYGVLAGPFYVTVSLAQALTRDGFDLTRHAWSLLANGEHGWIQITNFILTGLMVIAAAVGLHRARPANPWAGRLTGVYGAGMIAAGILRADPAMGFPTGTPEGPGTVSWHGLGHLTAGGIGFLCIIAACFVVARRFARDGRTGWAMYSRTSGALFLVGFAGIASGNSAPALTLGFVAAVIVIWTWLAAVSIDLYRALPCR</sequence>
<comment type="caution">
    <text evidence="2">The sequence shown here is derived from an EMBL/GenBank/DDBJ whole genome shotgun (WGS) entry which is preliminary data.</text>
</comment>
<gene>
    <name evidence="2" type="ORF">ACFPIJ_01900</name>
</gene>
<reference evidence="3" key="1">
    <citation type="journal article" date="2019" name="Int. J. Syst. Evol. Microbiol.">
        <title>The Global Catalogue of Microorganisms (GCM) 10K type strain sequencing project: providing services to taxonomists for standard genome sequencing and annotation.</title>
        <authorList>
            <consortium name="The Broad Institute Genomics Platform"/>
            <consortium name="The Broad Institute Genome Sequencing Center for Infectious Disease"/>
            <person name="Wu L."/>
            <person name="Ma J."/>
        </authorList>
    </citation>
    <scope>NUCLEOTIDE SEQUENCE [LARGE SCALE GENOMIC DNA]</scope>
    <source>
        <strain evidence="3">CGMCC 4.7152</strain>
    </source>
</reference>
<feature type="transmembrane region" description="Helical" evidence="1">
    <location>
        <begin position="201"/>
        <end position="225"/>
    </location>
</feature>
<organism evidence="2 3">
    <name type="scientific">Dactylosporangium cerinum</name>
    <dbReference type="NCBI Taxonomy" id="1434730"/>
    <lineage>
        <taxon>Bacteria</taxon>
        <taxon>Bacillati</taxon>
        <taxon>Actinomycetota</taxon>
        <taxon>Actinomycetes</taxon>
        <taxon>Micromonosporales</taxon>
        <taxon>Micromonosporaceae</taxon>
        <taxon>Dactylosporangium</taxon>
    </lineage>
</organism>
<feature type="transmembrane region" description="Helical" evidence="1">
    <location>
        <begin position="175"/>
        <end position="195"/>
    </location>
</feature>
<dbReference type="Proteomes" id="UP001595912">
    <property type="component" value="Unassembled WGS sequence"/>
</dbReference>